<protein>
    <submittedName>
        <fullName evidence="2">(Mediterranean fruit fly) hypothetical protein</fullName>
    </submittedName>
</protein>
<keyword evidence="3" id="KW-1185">Reference proteome</keyword>
<sequence length="54" mass="5553">DVGEESDDSSVQRETDPSQQCSSSARSTSIDLLLSTGQSTGQLGCCVCQASNSP</sequence>
<feature type="non-terminal residue" evidence="2">
    <location>
        <position position="1"/>
    </location>
</feature>
<evidence type="ECO:0000256" key="1">
    <source>
        <dbReference type="SAM" id="MobiDB-lite"/>
    </source>
</evidence>
<evidence type="ECO:0000313" key="3">
    <source>
        <dbReference type="Proteomes" id="UP000606786"/>
    </source>
</evidence>
<dbReference type="EMBL" id="CAJHJT010000045">
    <property type="protein sequence ID" value="CAD7010859.1"/>
    <property type="molecule type" value="Genomic_DNA"/>
</dbReference>
<proteinExistence type="predicted"/>
<accession>A0A811V7H1</accession>
<gene>
    <name evidence="2" type="ORF">CCAP1982_LOCUS19001</name>
</gene>
<feature type="non-terminal residue" evidence="2">
    <location>
        <position position="54"/>
    </location>
</feature>
<feature type="region of interest" description="Disordered" evidence="1">
    <location>
        <begin position="1"/>
        <end position="27"/>
    </location>
</feature>
<comment type="caution">
    <text evidence="2">The sequence shown here is derived from an EMBL/GenBank/DDBJ whole genome shotgun (WGS) entry which is preliminary data.</text>
</comment>
<name>A0A811V7H1_CERCA</name>
<dbReference type="Proteomes" id="UP000606786">
    <property type="component" value="Unassembled WGS sequence"/>
</dbReference>
<reference evidence="2" key="1">
    <citation type="submission" date="2020-11" db="EMBL/GenBank/DDBJ databases">
        <authorList>
            <person name="Whitehead M."/>
        </authorList>
    </citation>
    <scope>NUCLEOTIDE SEQUENCE</scope>
    <source>
        <strain evidence="2">EGII</strain>
    </source>
</reference>
<dbReference type="AlphaFoldDB" id="A0A811V7H1"/>
<organism evidence="2 3">
    <name type="scientific">Ceratitis capitata</name>
    <name type="common">Mediterranean fruit fly</name>
    <name type="synonym">Tephritis capitata</name>
    <dbReference type="NCBI Taxonomy" id="7213"/>
    <lineage>
        <taxon>Eukaryota</taxon>
        <taxon>Metazoa</taxon>
        <taxon>Ecdysozoa</taxon>
        <taxon>Arthropoda</taxon>
        <taxon>Hexapoda</taxon>
        <taxon>Insecta</taxon>
        <taxon>Pterygota</taxon>
        <taxon>Neoptera</taxon>
        <taxon>Endopterygota</taxon>
        <taxon>Diptera</taxon>
        <taxon>Brachycera</taxon>
        <taxon>Muscomorpha</taxon>
        <taxon>Tephritoidea</taxon>
        <taxon>Tephritidae</taxon>
        <taxon>Ceratitis</taxon>
        <taxon>Ceratitis</taxon>
    </lineage>
</organism>
<feature type="compositionally biased region" description="Low complexity" evidence="1">
    <location>
        <begin position="18"/>
        <end position="27"/>
    </location>
</feature>
<evidence type="ECO:0000313" key="2">
    <source>
        <dbReference type="EMBL" id="CAD7010859.1"/>
    </source>
</evidence>